<keyword evidence="12" id="KW-1185">Reference proteome</keyword>
<evidence type="ECO:0000256" key="6">
    <source>
        <dbReference type="ARBA" id="ARBA00022962"/>
    </source>
</evidence>
<keyword evidence="4 9" id="KW-0547">Nucleotide-binding</keyword>
<dbReference type="AlphaFoldDB" id="D5CRA4"/>
<dbReference type="NCBIfam" id="TIGR01536">
    <property type="entry name" value="asn_synth_AEB"/>
    <property type="match status" value="1"/>
</dbReference>
<dbReference type="PANTHER" id="PTHR43284">
    <property type="entry name" value="ASPARAGINE SYNTHETASE (GLUTAMINE-HYDROLYZING)"/>
    <property type="match status" value="1"/>
</dbReference>
<dbReference type="Pfam" id="PF13537">
    <property type="entry name" value="GATase_7"/>
    <property type="match status" value="1"/>
</dbReference>
<evidence type="ECO:0000256" key="8">
    <source>
        <dbReference type="PIRSR" id="PIRSR001589-1"/>
    </source>
</evidence>
<dbReference type="NCBIfam" id="TIGR03104">
    <property type="entry name" value="trio_amidotrans"/>
    <property type="match status" value="1"/>
</dbReference>
<reference evidence="11 12" key="1">
    <citation type="submission" date="2010-03" db="EMBL/GenBank/DDBJ databases">
        <title>Complete sequence of Sideroxydans lithotrophicus ES-1.</title>
        <authorList>
            <consortium name="US DOE Joint Genome Institute"/>
            <person name="Lucas S."/>
            <person name="Copeland A."/>
            <person name="Lapidus A."/>
            <person name="Cheng J.-F."/>
            <person name="Bruce D."/>
            <person name="Goodwin L."/>
            <person name="Pitluck S."/>
            <person name="Munk A.C."/>
            <person name="Detter J.C."/>
            <person name="Han C."/>
            <person name="Tapia R."/>
            <person name="Larimer F."/>
            <person name="Land M."/>
            <person name="Hauser L."/>
            <person name="Kyrpides N."/>
            <person name="Ivanova N."/>
            <person name="Emerson D."/>
            <person name="Woyke T."/>
        </authorList>
    </citation>
    <scope>NUCLEOTIDE SEQUENCE [LARGE SCALE GENOMIC DNA]</scope>
    <source>
        <strain evidence="11 12">ES-1</strain>
    </source>
</reference>
<keyword evidence="6 8" id="KW-0315">Glutamine amidotransferase</keyword>
<dbReference type="GO" id="GO:0006529">
    <property type="term" value="P:asparagine biosynthetic process"/>
    <property type="evidence" value="ECO:0007669"/>
    <property type="project" value="UniProtKB-KW"/>
</dbReference>
<evidence type="ECO:0000256" key="1">
    <source>
        <dbReference type="ARBA" id="ARBA00005187"/>
    </source>
</evidence>
<dbReference type="RefSeq" id="WP_013029388.1">
    <property type="nucleotide sequence ID" value="NC_013959.1"/>
</dbReference>
<dbReference type="EC" id="6.3.5.4" evidence="3"/>
<dbReference type="InterPro" id="IPR017535">
    <property type="entry name" value="Asparagine_synth"/>
</dbReference>
<feature type="active site" description="For GATase activity" evidence="8">
    <location>
        <position position="2"/>
    </location>
</feature>
<evidence type="ECO:0000256" key="4">
    <source>
        <dbReference type="ARBA" id="ARBA00022741"/>
    </source>
</evidence>
<dbReference type="CDD" id="cd00712">
    <property type="entry name" value="AsnB"/>
    <property type="match status" value="1"/>
</dbReference>
<dbReference type="Pfam" id="PF00733">
    <property type="entry name" value="Asn_synthase"/>
    <property type="match status" value="1"/>
</dbReference>
<dbReference type="Gene3D" id="3.60.20.10">
    <property type="entry name" value="Glutamine Phosphoribosylpyrophosphate, subunit 1, domain 1"/>
    <property type="match status" value="1"/>
</dbReference>
<dbReference type="InterPro" id="IPR001962">
    <property type="entry name" value="Asn_synthase"/>
</dbReference>
<dbReference type="GO" id="GO:0004066">
    <property type="term" value="F:asparagine synthase (glutamine-hydrolyzing) activity"/>
    <property type="evidence" value="ECO:0007669"/>
    <property type="project" value="UniProtKB-EC"/>
</dbReference>
<evidence type="ECO:0000313" key="12">
    <source>
        <dbReference type="Proteomes" id="UP000001625"/>
    </source>
</evidence>
<dbReference type="InterPro" id="IPR033738">
    <property type="entry name" value="AsnB_N"/>
</dbReference>
<dbReference type="InterPro" id="IPR006426">
    <property type="entry name" value="Asn_synth_AEB"/>
</dbReference>
<comment type="pathway">
    <text evidence="1">Amino-acid biosynthesis; L-asparagine biosynthesis; L-asparagine from L-aspartate (L-Gln route): step 1/1.</text>
</comment>
<sequence length="596" mass="67157">MCGICGELRFDQSAPDMDALKRMTAKLARRGPDHEGFFNGDVIAFGHRRLSIIDLSNHSDQPMVDQDLQLALVFNGTIYNYQELRAELVEMGYDFFSHGDTEVILKAYHAWGEKCVQRFYGMFAFALWDMRDKSLFLARDRFGIKPLYYSLDGARLRFASMLQALLAAGGVDKSLDPVALHHHFTLHSVVPAPRTLLKGVKKLPPAHTMTFTASGEVKLQRYWSLVATRPEVELSEQDWLAATRTVLTRAVERHRLASDVPVGVLLSGGLDSSLLVGLLADHVDDLNTFSIGFEEVAGELADEFEYSDLMAKHFNTRHHKFAIPNSEVLKTLPDAIAQMSEPMPSYDVTAFYLLGQKVSEEVKVVLAGQGADEVFGGYFWYPRMDAANGSPLARFSQHYFDRDHGEYLAMMTEAYAVPDVTSEWVDHELSLPHADEFLDEVFRLDVTALMVDDPVKRVDNMTMAWGLEARVPFLDHELVELAAHMPPSLKLKEGGKFPLKAIARGVIPDAVIDRPKGYFPVPALKYVRGEFLEKMRELLNSEACIKRGLYRRDYVEKLLADPEAYLTRIQGSKLWHLALLEWWLQINVDGVSSAPA</sequence>
<accession>D5CRA4</accession>
<feature type="binding site" evidence="9">
    <location>
        <position position="265"/>
    </location>
    <ligand>
        <name>ATP</name>
        <dbReference type="ChEBI" id="CHEBI:30616"/>
    </ligand>
</feature>
<dbReference type="GO" id="GO:0016740">
    <property type="term" value="F:transferase activity"/>
    <property type="evidence" value="ECO:0007669"/>
    <property type="project" value="UniProtKB-KW"/>
</dbReference>
<dbReference type="GO" id="GO:0005524">
    <property type="term" value="F:ATP binding"/>
    <property type="evidence" value="ECO:0007669"/>
    <property type="project" value="UniProtKB-KW"/>
</dbReference>
<evidence type="ECO:0000256" key="5">
    <source>
        <dbReference type="ARBA" id="ARBA00022840"/>
    </source>
</evidence>
<dbReference type="Gene3D" id="3.40.50.620">
    <property type="entry name" value="HUPs"/>
    <property type="match status" value="1"/>
</dbReference>
<dbReference type="CDD" id="cd01991">
    <property type="entry name" value="Asn_synthase_B_C"/>
    <property type="match status" value="1"/>
</dbReference>
<dbReference type="EMBL" id="CP001965">
    <property type="protein sequence ID" value="ADE11490.1"/>
    <property type="molecule type" value="Genomic_DNA"/>
</dbReference>
<feature type="binding site" evidence="9">
    <location>
        <position position="291"/>
    </location>
    <ligand>
        <name>ATP</name>
        <dbReference type="ChEBI" id="CHEBI:30616"/>
    </ligand>
</feature>
<dbReference type="InterPro" id="IPR014729">
    <property type="entry name" value="Rossmann-like_a/b/a_fold"/>
</dbReference>
<comment type="similarity">
    <text evidence="2">Belongs to the asparagine synthetase family.</text>
</comment>
<dbReference type="SUPFAM" id="SSF56235">
    <property type="entry name" value="N-terminal nucleophile aminohydrolases (Ntn hydrolases)"/>
    <property type="match status" value="1"/>
</dbReference>
<dbReference type="OrthoDB" id="9763290at2"/>
<evidence type="ECO:0000313" key="11">
    <source>
        <dbReference type="EMBL" id="ADE11490.1"/>
    </source>
</evidence>
<dbReference type="InterPro" id="IPR051786">
    <property type="entry name" value="ASN_synthetase/amidase"/>
</dbReference>
<evidence type="ECO:0000259" key="10">
    <source>
        <dbReference type="PROSITE" id="PS51278"/>
    </source>
</evidence>
<dbReference type="KEGG" id="slt:Slit_1253"/>
<dbReference type="PIRSF" id="PIRSF001589">
    <property type="entry name" value="Asn_synthetase_glu-h"/>
    <property type="match status" value="1"/>
</dbReference>
<gene>
    <name evidence="11" type="ordered locus">Slit_1253</name>
</gene>
<evidence type="ECO:0000256" key="2">
    <source>
        <dbReference type="ARBA" id="ARBA00005752"/>
    </source>
</evidence>
<keyword evidence="11" id="KW-0808">Transferase</keyword>
<feature type="binding site" evidence="9">
    <location>
        <position position="100"/>
    </location>
    <ligand>
        <name>L-glutamine</name>
        <dbReference type="ChEBI" id="CHEBI:58359"/>
    </ligand>
</feature>
<protein>
    <recommendedName>
        <fullName evidence="3">asparagine synthase (glutamine-hydrolyzing)</fullName>
        <ecNumber evidence="3">6.3.5.4</ecNumber>
    </recommendedName>
</protein>
<keyword evidence="8" id="KW-0028">Amino-acid biosynthesis</keyword>
<dbReference type="SUPFAM" id="SSF52402">
    <property type="entry name" value="Adenine nucleotide alpha hydrolases-like"/>
    <property type="match status" value="1"/>
</dbReference>
<evidence type="ECO:0000256" key="7">
    <source>
        <dbReference type="ARBA" id="ARBA00048741"/>
    </source>
</evidence>
<dbReference type="Proteomes" id="UP000001625">
    <property type="component" value="Chromosome"/>
</dbReference>
<dbReference type="PANTHER" id="PTHR43284:SF1">
    <property type="entry name" value="ASPARAGINE SYNTHETASE"/>
    <property type="match status" value="1"/>
</dbReference>
<proteinExistence type="inferred from homology"/>
<dbReference type="InterPro" id="IPR029055">
    <property type="entry name" value="Ntn_hydrolases_N"/>
</dbReference>
<name>D5CRA4_SIDLE</name>
<dbReference type="eggNOG" id="COG0367">
    <property type="taxonomic scope" value="Bacteria"/>
</dbReference>
<dbReference type="InterPro" id="IPR017932">
    <property type="entry name" value="GATase_2_dom"/>
</dbReference>
<evidence type="ECO:0000256" key="9">
    <source>
        <dbReference type="PIRSR" id="PIRSR001589-2"/>
    </source>
</evidence>
<dbReference type="GO" id="GO:0005829">
    <property type="term" value="C:cytosol"/>
    <property type="evidence" value="ECO:0007669"/>
    <property type="project" value="TreeGrafter"/>
</dbReference>
<keyword evidence="5 9" id="KW-0067">ATP-binding</keyword>
<dbReference type="PROSITE" id="PS51278">
    <property type="entry name" value="GATASE_TYPE_2"/>
    <property type="match status" value="1"/>
</dbReference>
<organism evidence="11 12">
    <name type="scientific">Sideroxydans lithotrophicus (strain ES-1)</name>
    <dbReference type="NCBI Taxonomy" id="580332"/>
    <lineage>
        <taxon>Bacteria</taxon>
        <taxon>Pseudomonadati</taxon>
        <taxon>Pseudomonadota</taxon>
        <taxon>Betaproteobacteria</taxon>
        <taxon>Nitrosomonadales</taxon>
        <taxon>Gallionellaceae</taxon>
        <taxon>Sideroxydans</taxon>
    </lineage>
</organism>
<dbReference type="HOGENOM" id="CLU_014658_3_1_4"/>
<dbReference type="STRING" id="580332.Slit_1253"/>
<feature type="domain" description="Glutamine amidotransferase type-2" evidence="10">
    <location>
        <begin position="2"/>
        <end position="214"/>
    </location>
</feature>
<keyword evidence="8" id="KW-0061">Asparagine biosynthesis</keyword>
<comment type="catalytic activity">
    <reaction evidence="7">
        <text>L-aspartate + L-glutamine + ATP + H2O = L-asparagine + L-glutamate + AMP + diphosphate + H(+)</text>
        <dbReference type="Rhea" id="RHEA:12228"/>
        <dbReference type="ChEBI" id="CHEBI:15377"/>
        <dbReference type="ChEBI" id="CHEBI:15378"/>
        <dbReference type="ChEBI" id="CHEBI:29985"/>
        <dbReference type="ChEBI" id="CHEBI:29991"/>
        <dbReference type="ChEBI" id="CHEBI:30616"/>
        <dbReference type="ChEBI" id="CHEBI:33019"/>
        <dbReference type="ChEBI" id="CHEBI:58048"/>
        <dbReference type="ChEBI" id="CHEBI:58359"/>
        <dbReference type="ChEBI" id="CHEBI:456215"/>
        <dbReference type="EC" id="6.3.5.4"/>
    </reaction>
</comment>
<evidence type="ECO:0000256" key="3">
    <source>
        <dbReference type="ARBA" id="ARBA00012737"/>
    </source>
</evidence>